<dbReference type="STRING" id="35525.A0A162BVQ3"/>
<keyword evidence="4" id="KW-0255">Endonuclease</keyword>
<dbReference type="Pfam" id="PF17917">
    <property type="entry name" value="RT_RNaseH"/>
    <property type="match status" value="1"/>
</dbReference>
<keyword evidence="1" id="KW-0808">Transferase</keyword>
<comment type="caution">
    <text evidence="8">The sequence shown here is derived from an EMBL/GenBank/DDBJ whole genome shotgun (WGS) entry which is preliminary data.</text>
</comment>
<evidence type="ECO:0000256" key="3">
    <source>
        <dbReference type="ARBA" id="ARBA00022722"/>
    </source>
</evidence>
<keyword evidence="2" id="KW-0548">Nucleotidyltransferase</keyword>
<dbReference type="FunFam" id="3.10.20.370:FF:000001">
    <property type="entry name" value="Retrovirus-related Pol polyprotein from transposon 17.6-like protein"/>
    <property type="match status" value="1"/>
</dbReference>
<dbReference type="PANTHER" id="PTHR37984">
    <property type="entry name" value="PROTEIN CBG26694"/>
    <property type="match status" value="1"/>
</dbReference>
<dbReference type="FunFam" id="3.30.70.270:FF:000026">
    <property type="entry name" value="Transposon Ty3-G Gag-Pol polyprotein"/>
    <property type="match status" value="1"/>
</dbReference>
<keyword evidence="5" id="KW-0378">Hydrolase</keyword>
<protein>
    <submittedName>
        <fullName evidence="8">Putative NFX1-type Zinc finger-containing protein</fullName>
    </submittedName>
</protein>
<sequence length="222" mass="25092">KPDPAKVSAIKAFKEPSSKEELQRLLGMVNYLSKFCEHLSPLTKPLRDLLKSDVEWVWDSGSALILQSVKELVSSAPVLRLFDPKLPVTVSVDASPYGLGAVLLQDGQPIEFASRSLTDTQRRYAQIEKELLAVQFGMTHFHHYVYGNQVTVETDHKPLVGLVDKPIGLCSPRIQRMRLQLQVYSYQLLYKPGKELYLADTLSRAPDTQEYATDQSQINEEF</sequence>
<feature type="non-terminal residue" evidence="8">
    <location>
        <position position="222"/>
    </location>
</feature>
<evidence type="ECO:0000313" key="8">
    <source>
        <dbReference type="EMBL" id="KZR98100.1"/>
    </source>
</evidence>
<keyword evidence="6" id="KW-0695">RNA-directed DNA polymerase</keyword>
<dbReference type="GO" id="GO:0003964">
    <property type="term" value="F:RNA-directed DNA polymerase activity"/>
    <property type="evidence" value="ECO:0007669"/>
    <property type="project" value="UniProtKB-KW"/>
</dbReference>
<evidence type="ECO:0000256" key="4">
    <source>
        <dbReference type="ARBA" id="ARBA00022759"/>
    </source>
</evidence>
<name>A0A162BVQ3_9CRUS</name>
<evidence type="ECO:0000259" key="7">
    <source>
        <dbReference type="Pfam" id="PF17917"/>
    </source>
</evidence>
<feature type="domain" description="Reverse transcriptase RNase H-like" evidence="7">
    <location>
        <begin position="83"/>
        <end position="184"/>
    </location>
</feature>
<dbReference type="InterPro" id="IPR043502">
    <property type="entry name" value="DNA/RNA_pol_sf"/>
</dbReference>
<evidence type="ECO:0000256" key="5">
    <source>
        <dbReference type="ARBA" id="ARBA00022801"/>
    </source>
</evidence>
<dbReference type="InterPro" id="IPR050951">
    <property type="entry name" value="Retrovirus_Pol_polyprotein"/>
</dbReference>
<keyword evidence="3" id="KW-0540">Nuclease</keyword>
<dbReference type="PANTHER" id="PTHR37984:SF8">
    <property type="entry name" value="CCHC-TYPE DOMAIN-CONTAINING PROTEIN"/>
    <property type="match status" value="1"/>
</dbReference>
<keyword evidence="9" id="KW-1185">Reference proteome</keyword>
<evidence type="ECO:0000256" key="6">
    <source>
        <dbReference type="ARBA" id="ARBA00022918"/>
    </source>
</evidence>
<evidence type="ECO:0000256" key="2">
    <source>
        <dbReference type="ARBA" id="ARBA00022695"/>
    </source>
</evidence>
<feature type="non-terminal residue" evidence="8">
    <location>
        <position position="1"/>
    </location>
</feature>
<proteinExistence type="predicted"/>
<organism evidence="8 9">
    <name type="scientific">Daphnia magna</name>
    <dbReference type="NCBI Taxonomy" id="35525"/>
    <lineage>
        <taxon>Eukaryota</taxon>
        <taxon>Metazoa</taxon>
        <taxon>Ecdysozoa</taxon>
        <taxon>Arthropoda</taxon>
        <taxon>Crustacea</taxon>
        <taxon>Branchiopoda</taxon>
        <taxon>Diplostraca</taxon>
        <taxon>Cladocera</taxon>
        <taxon>Anomopoda</taxon>
        <taxon>Daphniidae</taxon>
        <taxon>Daphnia</taxon>
    </lineage>
</organism>
<gene>
    <name evidence="8" type="ORF">APZ42_006638</name>
</gene>
<dbReference type="InterPro" id="IPR043128">
    <property type="entry name" value="Rev_trsase/Diguanyl_cyclase"/>
</dbReference>
<dbReference type="SUPFAM" id="SSF56672">
    <property type="entry name" value="DNA/RNA polymerases"/>
    <property type="match status" value="1"/>
</dbReference>
<dbReference type="GO" id="GO:0016787">
    <property type="term" value="F:hydrolase activity"/>
    <property type="evidence" value="ECO:0007669"/>
    <property type="project" value="UniProtKB-KW"/>
</dbReference>
<dbReference type="Proteomes" id="UP000076858">
    <property type="component" value="Unassembled WGS sequence"/>
</dbReference>
<reference evidence="8 9" key="1">
    <citation type="submission" date="2016-03" db="EMBL/GenBank/DDBJ databases">
        <title>EvidentialGene: Evidence-directed Construction of Genes on Genomes.</title>
        <authorList>
            <person name="Gilbert D.G."/>
            <person name="Choi J.-H."/>
            <person name="Mockaitis K."/>
            <person name="Colbourne J."/>
            <person name="Pfrender M."/>
        </authorList>
    </citation>
    <scope>NUCLEOTIDE SEQUENCE [LARGE SCALE GENOMIC DNA]</scope>
    <source>
        <strain evidence="8 9">Xinb3</strain>
        <tissue evidence="8">Complete organism</tissue>
    </source>
</reference>
<evidence type="ECO:0000256" key="1">
    <source>
        <dbReference type="ARBA" id="ARBA00022679"/>
    </source>
</evidence>
<accession>A0A162BVQ3</accession>
<dbReference type="EMBL" id="LRGB01018406">
    <property type="protein sequence ID" value="KZR98100.1"/>
    <property type="molecule type" value="Genomic_DNA"/>
</dbReference>
<dbReference type="Gene3D" id="3.30.70.270">
    <property type="match status" value="1"/>
</dbReference>
<dbReference type="GO" id="GO:0004519">
    <property type="term" value="F:endonuclease activity"/>
    <property type="evidence" value="ECO:0007669"/>
    <property type="project" value="UniProtKB-KW"/>
</dbReference>
<dbReference type="AlphaFoldDB" id="A0A162BVQ3"/>
<evidence type="ECO:0000313" key="9">
    <source>
        <dbReference type="Proteomes" id="UP000076858"/>
    </source>
</evidence>
<dbReference type="InterPro" id="IPR041373">
    <property type="entry name" value="RT_RNaseH"/>
</dbReference>
<dbReference type="CDD" id="cd09274">
    <property type="entry name" value="RNase_HI_RT_Ty3"/>
    <property type="match status" value="1"/>
</dbReference>